<evidence type="ECO:0000256" key="1">
    <source>
        <dbReference type="ARBA" id="ARBA00004202"/>
    </source>
</evidence>
<evidence type="ECO:0000256" key="2">
    <source>
        <dbReference type="ARBA" id="ARBA00005417"/>
    </source>
</evidence>
<evidence type="ECO:0000256" key="4">
    <source>
        <dbReference type="ARBA" id="ARBA00022475"/>
    </source>
</evidence>
<organism evidence="9 10">
    <name type="scientific">Mumia zhuanghuii</name>
    <dbReference type="NCBI Taxonomy" id="2585211"/>
    <lineage>
        <taxon>Bacteria</taxon>
        <taxon>Bacillati</taxon>
        <taxon>Actinomycetota</taxon>
        <taxon>Actinomycetes</taxon>
        <taxon>Propionibacteriales</taxon>
        <taxon>Nocardioidaceae</taxon>
        <taxon>Mumia</taxon>
    </lineage>
</organism>
<protein>
    <submittedName>
        <fullName evidence="9">ABC transporter ATP-binding protein</fullName>
    </submittedName>
</protein>
<dbReference type="InterPro" id="IPR003593">
    <property type="entry name" value="AAA+_ATPase"/>
</dbReference>
<keyword evidence="5" id="KW-0547">Nucleotide-binding</keyword>
<dbReference type="CDD" id="cd03257">
    <property type="entry name" value="ABC_NikE_OppD_transporters"/>
    <property type="match status" value="1"/>
</dbReference>
<evidence type="ECO:0000259" key="8">
    <source>
        <dbReference type="PROSITE" id="PS50893"/>
    </source>
</evidence>
<dbReference type="Gene3D" id="3.40.50.300">
    <property type="entry name" value="P-loop containing nucleotide triphosphate hydrolases"/>
    <property type="match status" value="1"/>
</dbReference>
<evidence type="ECO:0000256" key="6">
    <source>
        <dbReference type="ARBA" id="ARBA00022840"/>
    </source>
</evidence>
<dbReference type="GO" id="GO:0015833">
    <property type="term" value="P:peptide transport"/>
    <property type="evidence" value="ECO:0007669"/>
    <property type="project" value="InterPro"/>
</dbReference>
<dbReference type="GO" id="GO:0016887">
    <property type="term" value="F:ATP hydrolysis activity"/>
    <property type="evidence" value="ECO:0007669"/>
    <property type="project" value="InterPro"/>
</dbReference>
<dbReference type="AlphaFoldDB" id="A0A5Q6RJF9"/>
<name>A0A5Q6RJF9_9ACTN</name>
<comment type="caution">
    <text evidence="9">The sequence shown here is derived from an EMBL/GenBank/DDBJ whole genome shotgun (WGS) entry which is preliminary data.</text>
</comment>
<evidence type="ECO:0000256" key="5">
    <source>
        <dbReference type="ARBA" id="ARBA00022741"/>
    </source>
</evidence>
<dbReference type="PANTHER" id="PTHR43297">
    <property type="entry name" value="OLIGOPEPTIDE TRANSPORT ATP-BINDING PROTEIN APPD"/>
    <property type="match status" value="1"/>
</dbReference>
<evidence type="ECO:0000313" key="9">
    <source>
        <dbReference type="EMBL" id="KAA1418218.1"/>
    </source>
</evidence>
<comment type="subcellular location">
    <subcellularLocation>
        <location evidence="1">Cell membrane</location>
        <topology evidence="1">Peripheral membrane protein</topology>
    </subcellularLocation>
</comment>
<accession>A0A5Q6RJF9</accession>
<feature type="domain" description="ABC transporter" evidence="8">
    <location>
        <begin position="19"/>
        <end position="268"/>
    </location>
</feature>
<dbReference type="Pfam" id="PF00005">
    <property type="entry name" value="ABC_tran"/>
    <property type="match status" value="1"/>
</dbReference>
<sequence>MNTLEPTTTLPDTAVEPAVAIEHLQVRIPVDGSPAPVIHDVTLTIGRGEAVGLVGESGSGKSMTARALMRMLPDGAEVHGAIRFEGEDVQEMSPRRLRAYRASSIAMIYQNPHAHINPLRTVGDFLVEGLCQVQKVPRREAEQKVVALLVAVGIADGARRLSQYPHELSGGLLQRVMIAAALATEPDVILADEPTTALDVTTQEEVIAILREAQVQRGLSILLITHDLDLAGAACDRLAVMYAGQVVEVADGAGLVERPLHPYSAGLLAARPEIGVRARLRTVPGRPASGFEVGDGCVFAERCAFVTEQCVSERPQLRSLEGRQVACHRAEELDGVLLPLADGPVGADAPGQDKEPS</sequence>
<keyword evidence="6 9" id="KW-0067">ATP-binding</keyword>
<comment type="similarity">
    <text evidence="2">Belongs to the ABC transporter superfamily.</text>
</comment>
<dbReference type="InterPro" id="IPR013563">
    <property type="entry name" value="Oligopep_ABC_C"/>
</dbReference>
<reference evidence="9 10" key="1">
    <citation type="submission" date="2019-09" db="EMBL/GenBank/DDBJ databases">
        <title>Mumia zhuanghuii sp. nov. isolated from the intestinal contents of plateau pika (Ochotona curzoniae) in the Qinghai-Tibet plateau of China.</title>
        <authorList>
            <person name="Tian Z."/>
        </authorList>
    </citation>
    <scope>NUCLEOTIDE SEQUENCE [LARGE SCALE GENOMIC DNA]</scope>
    <source>
        <strain evidence="10">350</strain>
    </source>
</reference>
<dbReference type="SMART" id="SM00382">
    <property type="entry name" value="AAA"/>
    <property type="match status" value="1"/>
</dbReference>
<dbReference type="Proteomes" id="UP000307768">
    <property type="component" value="Unassembled WGS sequence"/>
</dbReference>
<keyword evidence="4" id="KW-1003">Cell membrane</keyword>
<dbReference type="InterPro" id="IPR003439">
    <property type="entry name" value="ABC_transporter-like_ATP-bd"/>
</dbReference>
<dbReference type="NCBIfam" id="TIGR01727">
    <property type="entry name" value="oligo_HPY"/>
    <property type="match status" value="1"/>
</dbReference>
<proteinExistence type="inferred from homology"/>
<evidence type="ECO:0000256" key="3">
    <source>
        <dbReference type="ARBA" id="ARBA00022448"/>
    </source>
</evidence>
<dbReference type="PROSITE" id="PS50893">
    <property type="entry name" value="ABC_TRANSPORTER_2"/>
    <property type="match status" value="1"/>
</dbReference>
<dbReference type="InterPro" id="IPR050388">
    <property type="entry name" value="ABC_Ni/Peptide_Import"/>
</dbReference>
<keyword evidence="3" id="KW-0813">Transport</keyword>
<dbReference type="PANTHER" id="PTHR43297:SF2">
    <property type="entry name" value="DIPEPTIDE TRANSPORT ATP-BINDING PROTEIN DPPD"/>
    <property type="match status" value="1"/>
</dbReference>
<dbReference type="GO" id="GO:0005886">
    <property type="term" value="C:plasma membrane"/>
    <property type="evidence" value="ECO:0007669"/>
    <property type="project" value="UniProtKB-SubCell"/>
</dbReference>
<gene>
    <name evidence="9" type="ORF">FE697_020515</name>
</gene>
<keyword evidence="7" id="KW-0472">Membrane</keyword>
<dbReference type="SUPFAM" id="SSF52540">
    <property type="entry name" value="P-loop containing nucleoside triphosphate hydrolases"/>
    <property type="match status" value="1"/>
</dbReference>
<dbReference type="EMBL" id="VDFQ02000007">
    <property type="protein sequence ID" value="KAA1418218.1"/>
    <property type="molecule type" value="Genomic_DNA"/>
</dbReference>
<dbReference type="RefSeq" id="WP_149771507.1">
    <property type="nucleotide sequence ID" value="NZ_VDFQ02000007.1"/>
</dbReference>
<dbReference type="OrthoDB" id="5357528at2"/>
<evidence type="ECO:0000256" key="7">
    <source>
        <dbReference type="ARBA" id="ARBA00023136"/>
    </source>
</evidence>
<evidence type="ECO:0000313" key="10">
    <source>
        <dbReference type="Proteomes" id="UP000307768"/>
    </source>
</evidence>
<dbReference type="FunFam" id="3.40.50.300:FF:000016">
    <property type="entry name" value="Oligopeptide ABC transporter ATP-binding component"/>
    <property type="match status" value="1"/>
</dbReference>
<dbReference type="GO" id="GO:0005524">
    <property type="term" value="F:ATP binding"/>
    <property type="evidence" value="ECO:0007669"/>
    <property type="project" value="UniProtKB-KW"/>
</dbReference>
<dbReference type="Pfam" id="PF08352">
    <property type="entry name" value="oligo_HPY"/>
    <property type="match status" value="1"/>
</dbReference>
<dbReference type="InterPro" id="IPR027417">
    <property type="entry name" value="P-loop_NTPase"/>
</dbReference>